<reference evidence="2" key="1">
    <citation type="submission" date="2013-02" db="EMBL/GenBank/DDBJ databases">
        <authorList>
            <consortium name="The Broad Institute Genome Sequencing Platform"/>
            <person name="Cuomo C."/>
            <person name="Becnel J."/>
            <person name="Sanscrainte N."/>
            <person name="Walker B."/>
            <person name="Young S.K."/>
            <person name="Zeng Q."/>
            <person name="Gargeya S."/>
            <person name="Fitzgerald M."/>
            <person name="Haas B."/>
            <person name="Abouelleil A."/>
            <person name="Alvarado L."/>
            <person name="Arachchi H.M."/>
            <person name="Berlin A.M."/>
            <person name="Chapman S.B."/>
            <person name="Dewar J."/>
            <person name="Goldberg J."/>
            <person name="Griggs A."/>
            <person name="Gujja S."/>
            <person name="Hansen M."/>
            <person name="Howarth C."/>
            <person name="Imamovic A."/>
            <person name="Larimer J."/>
            <person name="McCowan C."/>
            <person name="Murphy C."/>
            <person name="Neiman D."/>
            <person name="Pearson M."/>
            <person name="Priest M."/>
            <person name="Roberts A."/>
            <person name="Saif S."/>
            <person name="Shea T."/>
            <person name="Sisk P."/>
            <person name="Sykes S."/>
            <person name="Wortman J."/>
            <person name="Nusbaum C."/>
            <person name="Birren B."/>
        </authorList>
    </citation>
    <scope>NUCLEOTIDE SEQUENCE [LARGE SCALE GENOMIC DNA]</scope>
    <source>
        <strain evidence="2">PRA339</strain>
    </source>
</reference>
<keyword evidence="2" id="KW-1185">Reference proteome</keyword>
<reference evidence="1 2" key="2">
    <citation type="submission" date="2014-03" db="EMBL/GenBank/DDBJ databases">
        <title>The Genome Sequence of Anncaliia algerae insect isolate PRA339.</title>
        <authorList>
            <consortium name="The Broad Institute Genome Sequencing Platform"/>
            <consortium name="The Broad Institute Genome Sequencing Center for Infectious Disease"/>
            <person name="Cuomo C."/>
            <person name="Becnel J."/>
            <person name="Sanscrainte N."/>
            <person name="Walker B."/>
            <person name="Young S.K."/>
            <person name="Zeng Q."/>
            <person name="Gargeya S."/>
            <person name="Fitzgerald M."/>
            <person name="Haas B."/>
            <person name="Abouelleil A."/>
            <person name="Alvarado L."/>
            <person name="Arachchi H.M."/>
            <person name="Berlin A.M."/>
            <person name="Chapman S.B."/>
            <person name="Dewar J."/>
            <person name="Goldberg J."/>
            <person name="Griggs A."/>
            <person name="Gujja S."/>
            <person name="Hansen M."/>
            <person name="Howarth C."/>
            <person name="Imamovic A."/>
            <person name="Larimer J."/>
            <person name="McCowan C."/>
            <person name="Murphy C."/>
            <person name="Neiman D."/>
            <person name="Pearson M."/>
            <person name="Priest M."/>
            <person name="Roberts A."/>
            <person name="Saif S."/>
            <person name="Shea T."/>
            <person name="Sisk P."/>
            <person name="Sykes S."/>
            <person name="Wortman J."/>
            <person name="Nusbaum C."/>
            <person name="Birren B."/>
        </authorList>
    </citation>
    <scope>NUCLEOTIDE SEQUENCE [LARGE SCALE GENOMIC DNA]</scope>
    <source>
        <strain evidence="1 2">PRA339</strain>
    </source>
</reference>
<name>A0A059EXR1_9MICR</name>
<evidence type="ECO:0000313" key="1">
    <source>
        <dbReference type="EMBL" id="KCZ79833.1"/>
    </source>
</evidence>
<dbReference type="HOGENOM" id="CLU_1209549_0_0_1"/>
<gene>
    <name evidence="1" type="ORF">H312_02775</name>
</gene>
<dbReference type="VEuPathDB" id="MicrosporidiaDB:H312_02775"/>
<dbReference type="EMBL" id="KK365226">
    <property type="protein sequence ID" value="KCZ79833.1"/>
    <property type="molecule type" value="Genomic_DNA"/>
</dbReference>
<sequence length="229" mass="26668">MLTIKRIQNILAGCKYTETPLLLKITEYLPLQSFPNTETSILNTIASNSFVIDEYINKIAISFVEEDTLHKLSSADSVMNYFLKFNNKLIFFIIRYFLLCEDTDASIVDNKFMFTDDDLIKGFITSNHKESICGCIFRKDTKVPYKFNNLPEDCSDFFYHRDCKNKKVFLANNFFLKDVKDDGIEVKAKDDIIKIKENILYINDVKHSGMTYLLNKGTSLQTAYDFYFK</sequence>
<dbReference type="AlphaFoldDB" id="A0A059EXR1"/>
<dbReference type="Proteomes" id="UP000030655">
    <property type="component" value="Unassembled WGS sequence"/>
</dbReference>
<proteinExistence type="predicted"/>
<protein>
    <submittedName>
        <fullName evidence="1">Uncharacterized protein</fullName>
    </submittedName>
</protein>
<organism evidence="1 2">
    <name type="scientific">Anncaliia algerae PRA339</name>
    <dbReference type="NCBI Taxonomy" id="1288291"/>
    <lineage>
        <taxon>Eukaryota</taxon>
        <taxon>Fungi</taxon>
        <taxon>Fungi incertae sedis</taxon>
        <taxon>Microsporidia</taxon>
        <taxon>Tubulinosematoidea</taxon>
        <taxon>Tubulinosematidae</taxon>
        <taxon>Anncaliia</taxon>
    </lineage>
</organism>
<evidence type="ECO:0000313" key="2">
    <source>
        <dbReference type="Proteomes" id="UP000030655"/>
    </source>
</evidence>
<dbReference type="OrthoDB" id="2188131at2759"/>
<accession>A0A059EXR1</accession>